<name>A0AAT9L9S3_9FIRM</name>
<evidence type="ECO:0000259" key="1">
    <source>
        <dbReference type="Pfam" id="PF03979"/>
    </source>
</evidence>
<dbReference type="Pfam" id="PF03979">
    <property type="entry name" value="Sigma70_r1_1"/>
    <property type="match status" value="1"/>
</dbReference>
<dbReference type="AlphaFoldDB" id="A0AAT9L9S3"/>
<dbReference type="GO" id="GO:0016987">
    <property type="term" value="F:sigma factor activity"/>
    <property type="evidence" value="ECO:0007669"/>
    <property type="project" value="InterPro"/>
</dbReference>
<dbReference type="Gene3D" id="1.10.220.120">
    <property type="entry name" value="Sigma-70 factor, region 1.1"/>
    <property type="match status" value="1"/>
</dbReference>
<reference evidence="2" key="1">
    <citation type="submission" date="2020-10" db="EMBL/GenBank/DDBJ databases">
        <authorList>
            <person name="Kadnikov V."/>
            <person name="Beletsky A.V."/>
            <person name="Mardanov A.V."/>
            <person name="Karnachuk O.V."/>
            <person name="Ravin N.V."/>
        </authorList>
    </citation>
    <scope>NUCLEOTIDE SEQUENCE</scope>
    <source>
        <strain evidence="2">Bu02</strain>
    </source>
</reference>
<dbReference type="InterPro" id="IPR007127">
    <property type="entry name" value="RNA_pol_sigma_70_r1_1"/>
</dbReference>
<evidence type="ECO:0000313" key="2">
    <source>
        <dbReference type="EMBL" id="QUL97789.1"/>
    </source>
</evidence>
<organism evidence="2">
    <name type="scientific">Candidatus Fermentithermobacillus carboniphilus</name>
    <dbReference type="NCBI Taxonomy" id="3085328"/>
    <lineage>
        <taxon>Bacteria</taxon>
        <taxon>Bacillati</taxon>
        <taxon>Bacillota</taxon>
        <taxon>Candidatus Fermentithermobacillia</taxon>
        <taxon>Candidatus Fermentithermobacillales</taxon>
        <taxon>Candidatus Fermentithermobacillaceae</taxon>
        <taxon>Candidatus Fermentithermobacillus</taxon>
    </lineage>
</organism>
<reference evidence="2" key="2">
    <citation type="journal article" date="2023" name="Biology">
        <title>Prokaryotic Life Associated with Coal-Fire Gas Vents Revealed by Metagenomics.</title>
        <authorList>
            <person name="Kadnikov V.V."/>
            <person name="Mardanov A.V."/>
            <person name="Beletsky A.V."/>
            <person name="Karnachuk O.V."/>
            <person name="Ravin N.V."/>
        </authorList>
    </citation>
    <scope>NUCLEOTIDE SEQUENCE</scope>
    <source>
        <strain evidence="2">Bu02</strain>
    </source>
</reference>
<protein>
    <submittedName>
        <fullName evidence="2">RNA polymerase sigma factor region1.1 domain-containing protein</fullName>
    </submittedName>
</protein>
<dbReference type="EMBL" id="CP062796">
    <property type="protein sequence ID" value="QUL97789.1"/>
    <property type="molecule type" value="Genomic_DNA"/>
</dbReference>
<dbReference type="InterPro" id="IPR042189">
    <property type="entry name" value="RNA_pol_sigma_70_r1_1_sf"/>
</dbReference>
<sequence length="221" mass="25471">MNQSALERCLRKLISQGKRHDGLITYTMILDVLDKEAIEVSVEDVDSIYKRLRLAGIEIVDGLPDSNVLPTSRPQQWCLSVKTRRPARVGQRRRRYRRKYVDEDPFWYELALATCPEKALDALVSKAECGTLSKSDLINVAEQYELSTVETRQLVEYLILRTEQLDLDLLGFYKMIVARDEQGETEVATPRKYPFACSYCVAFDCDRLGWECADRLYDESA</sequence>
<dbReference type="KEGG" id="fcz:IMF26_06665"/>
<accession>A0AAT9L9S3</accession>
<dbReference type="GO" id="GO:0003677">
    <property type="term" value="F:DNA binding"/>
    <property type="evidence" value="ECO:0007669"/>
    <property type="project" value="InterPro"/>
</dbReference>
<feature type="domain" description="RNA polymerase sigma factor 70 region 1.1" evidence="1">
    <location>
        <begin position="9"/>
        <end position="69"/>
    </location>
</feature>
<gene>
    <name evidence="2" type="ORF">IMF26_06665</name>
</gene>
<proteinExistence type="predicted"/>